<evidence type="ECO:0000256" key="3">
    <source>
        <dbReference type="ARBA" id="ARBA00037338"/>
    </source>
</evidence>
<evidence type="ECO:0000256" key="7">
    <source>
        <dbReference type="PROSITE-ProRule" id="PRU00221"/>
    </source>
</evidence>
<protein>
    <recommendedName>
        <fullName evidence="6">ASTRA-associated protein 1</fullName>
    </recommendedName>
</protein>
<evidence type="ECO:0000256" key="5">
    <source>
        <dbReference type="ARBA" id="ARBA00038749"/>
    </source>
</evidence>
<dbReference type="SUPFAM" id="SSF50978">
    <property type="entry name" value="WD40 repeat-like"/>
    <property type="match status" value="1"/>
</dbReference>
<dbReference type="AlphaFoldDB" id="A0AA39V550"/>
<feature type="compositionally biased region" description="Low complexity" evidence="8">
    <location>
        <begin position="379"/>
        <end position="392"/>
    </location>
</feature>
<sequence>MASDLLPPAQPAFVLRGHSAQIHALHFTKGNARLLTADADGWIVSWNLAFKRPVAVWRAHSSAILGVGSWGHDRVITHGRDHKLIVWKLDEEDEGALDKMLPIDANDVPHKHPWLLYALSVNTLNFCPFAMCRDGMPQILSTQKAIKDNKIPDPILIAVPNTIDSGGIDIYQLPTQVRAANIGADRSITTGMVMAIAIQAETTRIQVAAGYESGHTMVFIQNDPAAAFQRLYSAKPHTQPVLSLALSPLPSTTYLTTSADANISRHPFPTAKSIWNTEMKPIKTVPTKHSGQQGCSYRNDGKVFATAGWDGAGRVYSGKTMKEVAVLKWGGGNVGCYASAFAEVGGLMRCGKVVEEGDEEAVVEASTSKSTSTSNELASPPVGQSSGVLSSVQHRRDEKARSTHWLAIGAKDGKVSLWDVY</sequence>
<comment type="function">
    <text evidence="3">Component of the ASTRA complex involved in chromatin remodeling.</text>
</comment>
<evidence type="ECO:0000256" key="1">
    <source>
        <dbReference type="ARBA" id="ARBA00022574"/>
    </source>
</evidence>
<keyword evidence="1 7" id="KW-0853">WD repeat</keyword>
<accession>A0AA39V550</accession>
<feature type="repeat" description="WD" evidence="7">
    <location>
        <begin position="15"/>
        <end position="56"/>
    </location>
</feature>
<proteinExistence type="inferred from homology"/>
<gene>
    <name evidence="9" type="ORF">JMJ35_005257</name>
</gene>
<keyword evidence="10" id="KW-1185">Reference proteome</keyword>
<evidence type="ECO:0000256" key="2">
    <source>
        <dbReference type="ARBA" id="ARBA00022737"/>
    </source>
</evidence>
<feature type="compositionally biased region" description="Polar residues" evidence="8">
    <location>
        <begin position="366"/>
        <end position="377"/>
    </location>
</feature>
<dbReference type="PROSITE" id="PS00678">
    <property type="entry name" value="WD_REPEATS_1"/>
    <property type="match status" value="2"/>
</dbReference>
<evidence type="ECO:0000313" key="9">
    <source>
        <dbReference type="EMBL" id="KAK0512129.1"/>
    </source>
</evidence>
<evidence type="ECO:0000256" key="8">
    <source>
        <dbReference type="SAM" id="MobiDB-lite"/>
    </source>
</evidence>
<evidence type="ECO:0000313" key="10">
    <source>
        <dbReference type="Proteomes" id="UP001166286"/>
    </source>
</evidence>
<dbReference type="InterPro" id="IPR001680">
    <property type="entry name" value="WD40_rpt"/>
</dbReference>
<organism evidence="9 10">
    <name type="scientific">Cladonia borealis</name>
    <dbReference type="NCBI Taxonomy" id="184061"/>
    <lineage>
        <taxon>Eukaryota</taxon>
        <taxon>Fungi</taxon>
        <taxon>Dikarya</taxon>
        <taxon>Ascomycota</taxon>
        <taxon>Pezizomycotina</taxon>
        <taxon>Lecanoromycetes</taxon>
        <taxon>OSLEUM clade</taxon>
        <taxon>Lecanoromycetidae</taxon>
        <taxon>Lecanorales</taxon>
        <taxon>Lecanorineae</taxon>
        <taxon>Cladoniaceae</taxon>
        <taxon>Cladonia</taxon>
    </lineage>
</organism>
<keyword evidence="2" id="KW-0677">Repeat</keyword>
<feature type="repeat" description="WD" evidence="7">
    <location>
        <begin position="406"/>
        <end position="421"/>
    </location>
</feature>
<dbReference type="PANTHER" id="PTHR19854">
    <property type="entry name" value="TRANSDUCIN BETA-LIKE 3"/>
    <property type="match status" value="1"/>
</dbReference>
<dbReference type="InterPro" id="IPR019775">
    <property type="entry name" value="WD40_repeat_CS"/>
</dbReference>
<comment type="caution">
    <text evidence="9">The sequence shown here is derived from an EMBL/GenBank/DDBJ whole genome shotgun (WGS) entry which is preliminary data.</text>
</comment>
<dbReference type="Pfam" id="PF00400">
    <property type="entry name" value="WD40"/>
    <property type="match status" value="1"/>
</dbReference>
<dbReference type="InterPro" id="IPR036322">
    <property type="entry name" value="WD40_repeat_dom_sf"/>
</dbReference>
<evidence type="ECO:0000256" key="4">
    <source>
        <dbReference type="ARBA" id="ARBA00037931"/>
    </source>
</evidence>
<evidence type="ECO:0000256" key="6">
    <source>
        <dbReference type="ARBA" id="ARBA00040563"/>
    </source>
</evidence>
<dbReference type="SMART" id="SM00320">
    <property type="entry name" value="WD40"/>
    <property type="match status" value="5"/>
</dbReference>
<dbReference type="PANTHER" id="PTHR19854:SF1">
    <property type="entry name" value="GUANINE NUCLEOTIDE-BINDING PROTEIN SUBUNIT BETA-LIKE PROTEIN 1"/>
    <property type="match status" value="1"/>
</dbReference>
<comment type="similarity">
    <text evidence="4">Belongs to the WD repeat ASA1 family.</text>
</comment>
<dbReference type="PROSITE" id="PS50082">
    <property type="entry name" value="WD_REPEATS_2"/>
    <property type="match status" value="2"/>
</dbReference>
<dbReference type="InterPro" id="IPR015943">
    <property type="entry name" value="WD40/YVTN_repeat-like_dom_sf"/>
</dbReference>
<dbReference type="PROSITE" id="PS50294">
    <property type="entry name" value="WD_REPEATS_REGION"/>
    <property type="match status" value="1"/>
</dbReference>
<dbReference type="EMBL" id="JAFEKC020000011">
    <property type="protein sequence ID" value="KAK0512129.1"/>
    <property type="molecule type" value="Genomic_DNA"/>
</dbReference>
<dbReference type="Gene3D" id="2.130.10.10">
    <property type="entry name" value="YVTN repeat-like/Quinoprotein amine dehydrogenase"/>
    <property type="match status" value="2"/>
</dbReference>
<name>A0AA39V550_9LECA</name>
<dbReference type="Proteomes" id="UP001166286">
    <property type="component" value="Unassembled WGS sequence"/>
</dbReference>
<feature type="region of interest" description="Disordered" evidence="8">
    <location>
        <begin position="364"/>
        <end position="400"/>
    </location>
</feature>
<comment type="subunit">
    <text evidence="5">Component of the ASTRA chromatin remodeling machinery complex.</text>
</comment>
<reference evidence="9" key="1">
    <citation type="submission" date="2023-03" db="EMBL/GenBank/DDBJ databases">
        <title>Complete genome of Cladonia borealis.</title>
        <authorList>
            <person name="Park H."/>
        </authorList>
    </citation>
    <scope>NUCLEOTIDE SEQUENCE</scope>
    <source>
        <strain evidence="9">ANT050790</strain>
    </source>
</reference>